<protein>
    <submittedName>
        <fullName evidence="1">Uncharacterized protein</fullName>
    </submittedName>
</protein>
<organism evidence="1 2">
    <name type="scientific">Araneus ventricosus</name>
    <name type="common">Orbweaver spider</name>
    <name type="synonym">Epeira ventricosa</name>
    <dbReference type="NCBI Taxonomy" id="182803"/>
    <lineage>
        <taxon>Eukaryota</taxon>
        <taxon>Metazoa</taxon>
        <taxon>Ecdysozoa</taxon>
        <taxon>Arthropoda</taxon>
        <taxon>Chelicerata</taxon>
        <taxon>Arachnida</taxon>
        <taxon>Araneae</taxon>
        <taxon>Araneomorphae</taxon>
        <taxon>Entelegynae</taxon>
        <taxon>Araneoidea</taxon>
        <taxon>Araneidae</taxon>
        <taxon>Araneus</taxon>
    </lineage>
</organism>
<evidence type="ECO:0000313" key="1">
    <source>
        <dbReference type="EMBL" id="GBO16323.1"/>
    </source>
</evidence>
<evidence type="ECO:0000313" key="2">
    <source>
        <dbReference type="Proteomes" id="UP000499080"/>
    </source>
</evidence>
<gene>
    <name evidence="1" type="ORF">AVEN_73061_1</name>
</gene>
<sequence length="166" mass="19451">MAAAKSDQREEIERTVYRGPDWHGFVYDFTLLNLGAKESCTFRQVFETKCESWPSSWSCEMQFQKVSDDGTVSIPVSLRRTDSIGSIVDVRTVLRLRDLNDRRLFFSWTTEKERNRCGVVIEETLVESIPLQKDRSDFNRTLRINLFIYVLFCHSPPFNTKSKKRP</sequence>
<dbReference type="Proteomes" id="UP000499080">
    <property type="component" value="Unassembled WGS sequence"/>
</dbReference>
<comment type="caution">
    <text evidence="1">The sequence shown here is derived from an EMBL/GenBank/DDBJ whole genome shotgun (WGS) entry which is preliminary data.</text>
</comment>
<proteinExistence type="predicted"/>
<dbReference type="EMBL" id="BGPR01040222">
    <property type="protein sequence ID" value="GBO16323.1"/>
    <property type="molecule type" value="Genomic_DNA"/>
</dbReference>
<reference evidence="1 2" key="1">
    <citation type="journal article" date="2019" name="Sci. Rep.">
        <title>Orb-weaving spider Araneus ventricosus genome elucidates the spidroin gene catalogue.</title>
        <authorList>
            <person name="Kono N."/>
            <person name="Nakamura H."/>
            <person name="Ohtoshi R."/>
            <person name="Moran D.A.P."/>
            <person name="Shinohara A."/>
            <person name="Yoshida Y."/>
            <person name="Fujiwara M."/>
            <person name="Mori M."/>
            <person name="Tomita M."/>
            <person name="Arakawa K."/>
        </authorList>
    </citation>
    <scope>NUCLEOTIDE SEQUENCE [LARGE SCALE GENOMIC DNA]</scope>
</reference>
<keyword evidence="2" id="KW-1185">Reference proteome</keyword>
<accession>A0A4Y2UU45</accession>
<name>A0A4Y2UU45_ARAVE</name>
<dbReference type="AlphaFoldDB" id="A0A4Y2UU45"/>